<accession>A0AAQ3T4L9</accession>
<sequence>MYGSVDDAVLDLAMEPNRDARALYVSIEAPFRANKESRAVVLEREFHGCPGATSPSTPTPNG</sequence>
<gene>
    <name evidence="1" type="ORF">U9M48_015992</name>
</gene>
<evidence type="ECO:0000313" key="1">
    <source>
        <dbReference type="EMBL" id="WVZ66824.1"/>
    </source>
</evidence>
<organism evidence="1 2">
    <name type="scientific">Paspalum notatum var. saurae</name>
    <dbReference type="NCBI Taxonomy" id="547442"/>
    <lineage>
        <taxon>Eukaryota</taxon>
        <taxon>Viridiplantae</taxon>
        <taxon>Streptophyta</taxon>
        <taxon>Embryophyta</taxon>
        <taxon>Tracheophyta</taxon>
        <taxon>Spermatophyta</taxon>
        <taxon>Magnoliopsida</taxon>
        <taxon>Liliopsida</taxon>
        <taxon>Poales</taxon>
        <taxon>Poaceae</taxon>
        <taxon>PACMAD clade</taxon>
        <taxon>Panicoideae</taxon>
        <taxon>Andropogonodae</taxon>
        <taxon>Paspaleae</taxon>
        <taxon>Paspalinae</taxon>
        <taxon>Paspalum</taxon>
    </lineage>
</organism>
<protein>
    <submittedName>
        <fullName evidence="1">Uncharacterized protein</fullName>
    </submittedName>
</protein>
<dbReference type="Proteomes" id="UP001341281">
    <property type="component" value="Chromosome 03"/>
</dbReference>
<evidence type="ECO:0000313" key="2">
    <source>
        <dbReference type="Proteomes" id="UP001341281"/>
    </source>
</evidence>
<dbReference type="AlphaFoldDB" id="A0AAQ3T4L9"/>
<keyword evidence="2" id="KW-1185">Reference proteome</keyword>
<proteinExistence type="predicted"/>
<name>A0AAQ3T4L9_PASNO</name>
<dbReference type="EMBL" id="CP144747">
    <property type="protein sequence ID" value="WVZ66824.1"/>
    <property type="molecule type" value="Genomic_DNA"/>
</dbReference>
<reference evidence="1 2" key="1">
    <citation type="submission" date="2024-02" db="EMBL/GenBank/DDBJ databases">
        <title>High-quality chromosome-scale genome assembly of Pensacola bahiagrass (Paspalum notatum Flugge var. saurae).</title>
        <authorList>
            <person name="Vega J.M."/>
            <person name="Podio M."/>
            <person name="Orjuela J."/>
            <person name="Siena L.A."/>
            <person name="Pessino S.C."/>
            <person name="Combes M.C."/>
            <person name="Mariac C."/>
            <person name="Albertini E."/>
            <person name="Pupilli F."/>
            <person name="Ortiz J.P.A."/>
            <person name="Leblanc O."/>
        </authorList>
    </citation>
    <scope>NUCLEOTIDE SEQUENCE [LARGE SCALE GENOMIC DNA]</scope>
    <source>
        <strain evidence="1">R1</strain>
        <tissue evidence="1">Leaf</tissue>
    </source>
</reference>